<organism evidence="1 2">
    <name type="scientific">Limosa lapponica baueri</name>
    <dbReference type="NCBI Taxonomy" id="1758121"/>
    <lineage>
        <taxon>Eukaryota</taxon>
        <taxon>Metazoa</taxon>
        <taxon>Chordata</taxon>
        <taxon>Craniata</taxon>
        <taxon>Vertebrata</taxon>
        <taxon>Euteleostomi</taxon>
        <taxon>Archelosauria</taxon>
        <taxon>Archosauria</taxon>
        <taxon>Dinosauria</taxon>
        <taxon>Saurischia</taxon>
        <taxon>Theropoda</taxon>
        <taxon>Coelurosauria</taxon>
        <taxon>Aves</taxon>
        <taxon>Neognathae</taxon>
        <taxon>Neoaves</taxon>
        <taxon>Charadriiformes</taxon>
        <taxon>Scolopacidae</taxon>
        <taxon>Limosa</taxon>
    </lineage>
</organism>
<evidence type="ECO:0000313" key="1">
    <source>
        <dbReference type="EMBL" id="PKU45063.1"/>
    </source>
</evidence>
<accession>A0A2I0UG97</accession>
<name>A0A2I0UG97_LIMLA</name>
<gene>
    <name evidence="1" type="ORF">llap_4630</name>
</gene>
<dbReference type="Proteomes" id="UP000233556">
    <property type="component" value="Unassembled WGS sequence"/>
</dbReference>
<dbReference type="AlphaFoldDB" id="A0A2I0UG97"/>
<evidence type="ECO:0000313" key="2">
    <source>
        <dbReference type="Proteomes" id="UP000233556"/>
    </source>
</evidence>
<reference evidence="2" key="2">
    <citation type="submission" date="2017-12" db="EMBL/GenBank/DDBJ databases">
        <title>Genome sequence of the Bar-tailed Godwit (Limosa lapponica baueri).</title>
        <authorList>
            <person name="Lima N.C.B."/>
            <person name="Parody-Merino A.M."/>
            <person name="Battley P.F."/>
            <person name="Fidler A.E."/>
            <person name="Prosdocimi F."/>
        </authorList>
    </citation>
    <scope>NUCLEOTIDE SEQUENCE [LARGE SCALE GENOMIC DNA]</scope>
</reference>
<reference evidence="2" key="1">
    <citation type="submission" date="2017-11" db="EMBL/GenBank/DDBJ databases">
        <authorList>
            <person name="Lima N.C."/>
            <person name="Parody-Merino A.M."/>
            <person name="Battley P.F."/>
            <person name="Fidler A.E."/>
            <person name="Prosdocimi F."/>
        </authorList>
    </citation>
    <scope>NUCLEOTIDE SEQUENCE [LARGE SCALE GENOMIC DNA]</scope>
</reference>
<keyword evidence="2" id="KW-1185">Reference proteome</keyword>
<sequence>MPIPSSLWLLQQGPNHVSSCFDSSFEVASKVTLIPKLALILMCQTASLSALENPMEEYEFLTQSWEEAEDSGGIPGHGGSQVSLSSSSSGPGSYLGLHFCDKRGSGEIDWSTGENSIMTVKVLKKTVVCCPFRNTAVVSLHASFREMTFRIETFLDVILGVWGNILDGYSTLVLNYAFARVFQKYGKKSKLREMFVE</sequence>
<proteinExistence type="predicted"/>
<dbReference type="EMBL" id="KZ505783">
    <property type="protein sequence ID" value="PKU45063.1"/>
    <property type="molecule type" value="Genomic_DNA"/>
</dbReference>
<protein>
    <submittedName>
        <fullName evidence="1">Uncharacterized protein</fullName>
    </submittedName>
</protein>